<organism evidence="11 12">
    <name type="scientific">Clavispora lusitaniae</name>
    <name type="common">Candida lusitaniae</name>
    <dbReference type="NCBI Taxonomy" id="36911"/>
    <lineage>
        <taxon>Eukaryota</taxon>
        <taxon>Fungi</taxon>
        <taxon>Dikarya</taxon>
        <taxon>Ascomycota</taxon>
        <taxon>Saccharomycotina</taxon>
        <taxon>Pichiomycetes</taxon>
        <taxon>Metschnikowiaceae</taxon>
        <taxon>Clavispora</taxon>
    </lineage>
</organism>
<dbReference type="InterPro" id="IPR029026">
    <property type="entry name" value="tRNA_m1G_MTases_N"/>
</dbReference>
<accession>A0AA91PVZ5</accession>
<dbReference type="InterPro" id="IPR004441">
    <property type="entry name" value="rRNA_MeTrfase_TrmH"/>
</dbReference>
<protein>
    <recommendedName>
        <fullName evidence="9">rRNA methyltransferase 1, mitochondrial</fullName>
    </recommendedName>
</protein>
<name>A0AA91PVZ5_CLALS</name>
<feature type="domain" description="RNA 2-O ribose methyltransferase substrate binding" evidence="10">
    <location>
        <begin position="110"/>
        <end position="186"/>
    </location>
</feature>
<dbReference type="GO" id="GO:0016435">
    <property type="term" value="F:rRNA (guanine) methyltransferase activity"/>
    <property type="evidence" value="ECO:0007669"/>
    <property type="project" value="TreeGrafter"/>
</dbReference>
<dbReference type="Proteomes" id="UP000195602">
    <property type="component" value="Unassembled WGS sequence"/>
</dbReference>
<dbReference type="InterPro" id="IPR001537">
    <property type="entry name" value="SpoU_MeTrfase"/>
</dbReference>
<comment type="caution">
    <text evidence="11">The sequence shown here is derived from an EMBL/GenBank/DDBJ whole genome shotgun (WGS) entry which is preliminary data.</text>
</comment>
<gene>
    <name evidence="11" type="ORF">A9F13_19g00561</name>
</gene>
<dbReference type="SUPFAM" id="SSF55315">
    <property type="entry name" value="L30e-like"/>
    <property type="match status" value="1"/>
</dbReference>
<dbReference type="InterPro" id="IPR029028">
    <property type="entry name" value="Alpha/beta_knot_MTases"/>
</dbReference>
<sequence length="405" mass="45533">MIRNLHTTCALRAAKSFRRPQISKGKQKDDFANSDQSEEKIWDKLNISKHEFFIRKYGNITPEERKKLDDKVKRQKSLREAKKKHLMGDDYYQSSKPAKPKMTLNPLCEYVYGTHPVIAALTAKKRDAFSKLFIHNTKEHTPKILKLAKNFGVKIIEKDTKGEMNVLSSNGVHNGVVLETKPLSFPLISTLENDFDGETGEYSVTLMNELTGDEKSFQHTVARHTPHNYKRFPFGLLLDGITDPQNVGSIIRTAYYLGVDFIVIPESESARLGPATAKASAGALDLLTIYKTDDTLTFLDNVRKSGWNVVTTSSRMSEDELNSMKSKHRPALENKYIEPQELPALMNQTPMLMVFGSEGAGVRTNIKFRSDYLVGLPKGRLETDEVVDSLNVGVAASLLVSKCFE</sequence>
<keyword evidence="6" id="KW-0949">S-adenosyl-L-methionine</keyword>
<evidence type="ECO:0000256" key="8">
    <source>
        <dbReference type="ARBA" id="ARBA00023128"/>
    </source>
</evidence>
<proteinExistence type="inferred from homology"/>
<dbReference type="KEGG" id="clus:A9F13_19g00561"/>
<keyword evidence="4 11" id="KW-0489">Methyltransferase</keyword>
<dbReference type="Pfam" id="PF08032">
    <property type="entry name" value="SpoU_sub_bind"/>
    <property type="match status" value="1"/>
</dbReference>
<dbReference type="EMBL" id="LYUB02000019">
    <property type="protein sequence ID" value="OVF06654.1"/>
    <property type="molecule type" value="Genomic_DNA"/>
</dbReference>
<evidence type="ECO:0000256" key="2">
    <source>
        <dbReference type="ARBA" id="ARBA00007228"/>
    </source>
</evidence>
<keyword evidence="8" id="KW-0496">Mitochondrion</keyword>
<dbReference type="Gene3D" id="3.30.1330.30">
    <property type="match status" value="1"/>
</dbReference>
<evidence type="ECO:0000256" key="9">
    <source>
        <dbReference type="ARBA" id="ARBA00034881"/>
    </source>
</evidence>
<dbReference type="NCBIfam" id="TIGR00186">
    <property type="entry name" value="rRNA_methyl_3"/>
    <property type="match status" value="1"/>
</dbReference>
<dbReference type="SUPFAM" id="SSF75217">
    <property type="entry name" value="alpha/beta knot"/>
    <property type="match status" value="1"/>
</dbReference>
<evidence type="ECO:0000256" key="6">
    <source>
        <dbReference type="ARBA" id="ARBA00022691"/>
    </source>
</evidence>
<dbReference type="GO" id="GO:0003723">
    <property type="term" value="F:RNA binding"/>
    <property type="evidence" value="ECO:0007669"/>
    <property type="project" value="InterPro"/>
</dbReference>
<dbReference type="AlphaFoldDB" id="A0AA91PVZ5"/>
<evidence type="ECO:0000313" key="12">
    <source>
        <dbReference type="Proteomes" id="UP000195602"/>
    </source>
</evidence>
<keyword evidence="3" id="KW-0698">rRNA processing</keyword>
<dbReference type="PANTHER" id="PTHR46103">
    <property type="entry name" value="RRNA METHYLTRANSFERASE 1, MITOCHONDRIAL"/>
    <property type="match status" value="1"/>
</dbReference>
<keyword evidence="7" id="KW-0809">Transit peptide</keyword>
<dbReference type="SMART" id="SM00967">
    <property type="entry name" value="SpoU_sub_bind"/>
    <property type="match status" value="1"/>
</dbReference>
<evidence type="ECO:0000259" key="10">
    <source>
        <dbReference type="SMART" id="SM00967"/>
    </source>
</evidence>
<dbReference type="Gene3D" id="3.40.1280.10">
    <property type="match status" value="1"/>
</dbReference>
<keyword evidence="5" id="KW-0808">Transferase</keyword>
<evidence type="ECO:0000256" key="7">
    <source>
        <dbReference type="ARBA" id="ARBA00022946"/>
    </source>
</evidence>
<dbReference type="Pfam" id="PF00588">
    <property type="entry name" value="SpoU_methylase"/>
    <property type="match status" value="1"/>
</dbReference>
<dbReference type="InterPro" id="IPR047261">
    <property type="entry name" value="MRM1_MeTrfase_dom"/>
</dbReference>
<comment type="similarity">
    <text evidence="2">Belongs to the class IV-like SAM-binding methyltransferase superfamily. RNA methyltransferase TrmH family.</text>
</comment>
<evidence type="ECO:0000256" key="1">
    <source>
        <dbReference type="ARBA" id="ARBA00004173"/>
    </source>
</evidence>
<dbReference type="InterPro" id="IPR047182">
    <property type="entry name" value="MRM1"/>
</dbReference>
<dbReference type="GO" id="GO:0005739">
    <property type="term" value="C:mitochondrion"/>
    <property type="evidence" value="ECO:0007669"/>
    <property type="project" value="UniProtKB-SubCell"/>
</dbReference>
<evidence type="ECO:0000313" key="11">
    <source>
        <dbReference type="EMBL" id="OVF06654.1"/>
    </source>
</evidence>
<evidence type="ECO:0000256" key="4">
    <source>
        <dbReference type="ARBA" id="ARBA00022603"/>
    </source>
</evidence>
<dbReference type="InterPro" id="IPR029064">
    <property type="entry name" value="Ribosomal_eL30-like_sf"/>
</dbReference>
<comment type="subcellular location">
    <subcellularLocation>
        <location evidence="1">Mitochondrion</location>
    </subcellularLocation>
</comment>
<evidence type="ECO:0000256" key="3">
    <source>
        <dbReference type="ARBA" id="ARBA00022552"/>
    </source>
</evidence>
<dbReference type="InterPro" id="IPR013123">
    <property type="entry name" value="SpoU_subst-bd"/>
</dbReference>
<evidence type="ECO:0000256" key="5">
    <source>
        <dbReference type="ARBA" id="ARBA00022679"/>
    </source>
</evidence>
<reference evidence="11 12" key="1">
    <citation type="submission" date="2017-04" db="EMBL/GenBank/DDBJ databases">
        <title>Draft genome of the yeast Clavispora lusitaniae type strain CBS 6936.</title>
        <authorList>
            <person name="Durrens P."/>
            <person name="Klopp C."/>
            <person name="Biteau N."/>
            <person name="Fitton-Ouhabi V."/>
            <person name="Dementhon K."/>
            <person name="Accoceberry I."/>
            <person name="Sherman D.J."/>
            <person name="Noel T."/>
        </authorList>
    </citation>
    <scope>NUCLEOTIDE SEQUENCE [LARGE SCALE GENOMIC DNA]</scope>
    <source>
        <strain evidence="11 12">CBS 6936</strain>
    </source>
</reference>
<dbReference type="CDD" id="cd18105">
    <property type="entry name" value="SpoU-like_MRM1"/>
    <property type="match status" value="1"/>
</dbReference>
<dbReference type="PANTHER" id="PTHR46103:SF1">
    <property type="entry name" value="RRNA METHYLTRANSFERASE 1, MITOCHONDRIAL"/>
    <property type="match status" value="1"/>
</dbReference>